<feature type="signal peptide" evidence="3">
    <location>
        <begin position="1"/>
        <end position="26"/>
    </location>
</feature>
<dbReference type="InterPro" id="IPR037250">
    <property type="entry name" value="NEAT_dom_sf"/>
</dbReference>
<evidence type="ECO:0000256" key="1">
    <source>
        <dbReference type="SAM" id="MobiDB-lite"/>
    </source>
</evidence>
<dbReference type="EMBL" id="FNAF01000003">
    <property type="protein sequence ID" value="SDD39986.1"/>
    <property type="molecule type" value="Genomic_DNA"/>
</dbReference>
<sequence>MSVKIAIKTVFFAVLLYSMFTLPVLAAESADVGIQPYYAHPLTGVVEDAGDNSAIGQGMVESVLSPGGFYEVDNDGNQWLTLRLNLADHTKNASFAVQTRGSSGFTAVQAMEVQRSGNSVDYMIPVPAADAILRIQIFVVDMGRDVIFYGLMDGQLNNRQSDGATPAVTSAGGLGSTAGGGVGTIPPNAKKSGLTANKGPAGKASTGVQPPAKDMKDTGLGDDFGLLTADSPQLQKDKANNGPWGLVSRILFAALVITLVLITVGAVLGVAVLFFSVRFLRRYNDGKEALLYDAEDRLG</sequence>
<evidence type="ECO:0000313" key="6">
    <source>
        <dbReference type="Proteomes" id="UP000198995"/>
    </source>
</evidence>
<protein>
    <submittedName>
        <fullName evidence="5">Cell surface heme-binding protein Shp</fullName>
    </submittedName>
</protein>
<dbReference type="Proteomes" id="UP000198995">
    <property type="component" value="Unassembled WGS sequence"/>
</dbReference>
<feature type="domain" description="Cell surface protein Shp haem-binding" evidence="4">
    <location>
        <begin position="29"/>
        <end position="162"/>
    </location>
</feature>
<dbReference type="Gene3D" id="2.60.40.1850">
    <property type="match status" value="1"/>
</dbReference>
<keyword evidence="2" id="KW-1133">Transmembrane helix</keyword>
<feature type="region of interest" description="Disordered" evidence="1">
    <location>
        <begin position="179"/>
        <end position="214"/>
    </location>
</feature>
<dbReference type="Pfam" id="PF11545">
    <property type="entry name" value="HemeBinding_Shp"/>
    <property type="match status" value="1"/>
</dbReference>
<evidence type="ECO:0000256" key="3">
    <source>
        <dbReference type="SAM" id="SignalP"/>
    </source>
</evidence>
<keyword evidence="2" id="KW-0472">Membrane</keyword>
<evidence type="ECO:0000313" key="5">
    <source>
        <dbReference type="EMBL" id="SDD39986.1"/>
    </source>
</evidence>
<keyword evidence="6" id="KW-1185">Reference proteome</keyword>
<keyword evidence="3" id="KW-0732">Signal</keyword>
<feature type="transmembrane region" description="Helical" evidence="2">
    <location>
        <begin position="250"/>
        <end position="277"/>
    </location>
</feature>
<proteinExistence type="predicted"/>
<dbReference type="STRING" id="2741.SAMN04489866_10341"/>
<dbReference type="RefSeq" id="WP_159427966.1">
    <property type="nucleotide sequence ID" value="NZ_FNAF01000003.1"/>
</dbReference>
<dbReference type="OrthoDB" id="2237216at2"/>
<name>A0A1G6UGZ3_PEPNI</name>
<accession>A0A1G6UGZ3</accession>
<evidence type="ECO:0000256" key="2">
    <source>
        <dbReference type="SAM" id="Phobius"/>
    </source>
</evidence>
<dbReference type="InterPro" id="IPR020985">
    <property type="entry name" value="Cell_surface_Shp_haem-bd"/>
</dbReference>
<organism evidence="5 6">
    <name type="scientific">Peptococcus niger</name>
    <dbReference type="NCBI Taxonomy" id="2741"/>
    <lineage>
        <taxon>Bacteria</taxon>
        <taxon>Bacillati</taxon>
        <taxon>Bacillota</taxon>
        <taxon>Clostridia</taxon>
        <taxon>Eubacteriales</taxon>
        <taxon>Peptococcaceae</taxon>
        <taxon>Peptococcus</taxon>
    </lineage>
</organism>
<dbReference type="GO" id="GO:0020037">
    <property type="term" value="F:heme binding"/>
    <property type="evidence" value="ECO:0007669"/>
    <property type="project" value="InterPro"/>
</dbReference>
<keyword evidence="2" id="KW-0812">Transmembrane</keyword>
<gene>
    <name evidence="5" type="ORF">SAMN04489866_10341</name>
</gene>
<evidence type="ECO:0000259" key="4">
    <source>
        <dbReference type="Pfam" id="PF11545"/>
    </source>
</evidence>
<reference evidence="5 6" key="1">
    <citation type="submission" date="2016-10" db="EMBL/GenBank/DDBJ databases">
        <authorList>
            <person name="de Groot N.N."/>
        </authorList>
    </citation>
    <scope>NUCLEOTIDE SEQUENCE [LARGE SCALE GENOMIC DNA]</scope>
    <source>
        <strain evidence="5 6">DSM 20475</strain>
    </source>
</reference>
<feature type="chain" id="PRO_5011654839" evidence="3">
    <location>
        <begin position="27"/>
        <end position="299"/>
    </location>
</feature>
<dbReference type="AlphaFoldDB" id="A0A1G6UGZ3"/>